<sequence>MPQLFSIPDTPAPLLSADALIDLEQQADFFIALGQDDAAVERLVAELRTVDGHSPMPWLKLLQIHRRRGDRAAYQRALDRFRQRFGPHGADWEHADDPQRSLDDYPEAVARLQALWPTPQDVMALLERLVGGCEPTLVLSLPASQDALLLYQLARSYVPGAEPAPTPDVDLLLPMDPSGSHGRPVRAAAVDLDLSSGLTPL</sequence>
<gene>
    <name evidence="1" type="ORF">MW290_12175</name>
</gene>
<evidence type="ECO:0000313" key="2">
    <source>
        <dbReference type="Proteomes" id="UP001056201"/>
    </source>
</evidence>
<reference evidence="1" key="1">
    <citation type="submission" date="2022-05" db="EMBL/GenBank/DDBJ databases">
        <title>An RpoN-dependent PEP-CTERM gene is involved in floc formation of an Aquincola tertiaricarbonis strain.</title>
        <authorList>
            <person name="Qiu D."/>
            <person name="Xia M."/>
        </authorList>
    </citation>
    <scope>NUCLEOTIDE SEQUENCE</scope>
    <source>
        <strain evidence="1">RN12</strain>
    </source>
</reference>
<dbReference type="Proteomes" id="UP001056201">
    <property type="component" value="Chromosome 1"/>
</dbReference>
<evidence type="ECO:0000313" key="1">
    <source>
        <dbReference type="EMBL" id="URI06654.1"/>
    </source>
</evidence>
<dbReference type="EMBL" id="CP097635">
    <property type="protein sequence ID" value="URI06654.1"/>
    <property type="molecule type" value="Genomic_DNA"/>
</dbReference>
<accession>A0ABY4S2M8</accession>
<organism evidence="1 2">
    <name type="scientific">Aquincola tertiaricarbonis</name>
    <dbReference type="NCBI Taxonomy" id="391953"/>
    <lineage>
        <taxon>Bacteria</taxon>
        <taxon>Pseudomonadati</taxon>
        <taxon>Pseudomonadota</taxon>
        <taxon>Betaproteobacteria</taxon>
        <taxon>Burkholderiales</taxon>
        <taxon>Sphaerotilaceae</taxon>
        <taxon>Aquincola</taxon>
    </lineage>
</organism>
<proteinExistence type="predicted"/>
<protein>
    <submittedName>
        <fullName evidence="1">Uncharacterized protein</fullName>
    </submittedName>
</protein>
<keyword evidence="2" id="KW-1185">Reference proteome</keyword>
<dbReference type="RefSeq" id="WP_250194916.1">
    <property type="nucleotide sequence ID" value="NZ_CP097635.1"/>
</dbReference>
<name>A0ABY4S2M8_AQUTE</name>